<evidence type="ECO:0000313" key="1">
    <source>
        <dbReference type="EMBL" id="EDO48016.1"/>
    </source>
</evidence>
<dbReference type="AlphaFoldDB" id="A7RKN4"/>
<proteinExistence type="predicted"/>
<protein>
    <submittedName>
        <fullName evidence="1">Uncharacterized protein</fullName>
    </submittedName>
</protein>
<dbReference type="HOGENOM" id="CLU_1028864_0_0_1"/>
<dbReference type="InParanoid" id="A7RKN4"/>
<dbReference type="PANTHER" id="PTHR22772">
    <property type="entry name" value="NOVEL ZZ TYPE ZINC FINGER DOMAIN CONTAINING PROTEIN"/>
    <property type="match status" value="1"/>
</dbReference>
<dbReference type="PhylomeDB" id="A7RKN4"/>
<accession>A7RKN4</accession>
<keyword evidence="2" id="KW-1185">Reference proteome</keyword>
<name>A7RKN4_NEMVE</name>
<dbReference type="Proteomes" id="UP000001593">
    <property type="component" value="Unassembled WGS sequence"/>
</dbReference>
<dbReference type="EMBL" id="DS469516">
    <property type="protein sequence ID" value="EDO48016.1"/>
    <property type="molecule type" value="Genomic_DNA"/>
</dbReference>
<evidence type="ECO:0000313" key="2">
    <source>
        <dbReference type="Proteomes" id="UP000001593"/>
    </source>
</evidence>
<dbReference type="InterPro" id="IPR040099">
    <property type="entry name" value="ZZEF1"/>
</dbReference>
<dbReference type="PANTHER" id="PTHR22772:SF4">
    <property type="entry name" value="ZINC FINGER ZZ-TYPE AND EF-HAND DOMAIN-CONTAINING PROTEIN 1"/>
    <property type="match status" value="1"/>
</dbReference>
<dbReference type="eggNOG" id="KOG1426">
    <property type="taxonomic scope" value="Eukaryota"/>
</dbReference>
<organism evidence="1 2">
    <name type="scientific">Nematostella vectensis</name>
    <name type="common">Starlet sea anemone</name>
    <dbReference type="NCBI Taxonomy" id="45351"/>
    <lineage>
        <taxon>Eukaryota</taxon>
        <taxon>Metazoa</taxon>
        <taxon>Cnidaria</taxon>
        <taxon>Anthozoa</taxon>
        <taxon>Hexacorallia</taxon>
        <taxon>Actiniaria</taxon>
        <taxon>Edwardsiidae</taxon>
        <taxon>Nematostella</taxon>
    </lineage>
</organism>
<feature type="non-terminal residue" evidence="1">
    <location>
        <position position="271"/>
    </location>
</feature>
<reference evidence="1 2" key="1">
    <citation type="journal article" date="2007" name="Science">
        <title>Sea anemone genome reveals ancestral eumetazoan gene repertoire and genomic organization.</title>
        <authorList>
            <person name="Putnam N.H."/>
            <person name="Srivastava M."/>
            <person name="Hellsten U."/>
            <person name="Dirks B."/>
            <person name="Chapman J."/>
            <person name="Salamov A."/>
            <person name="Terry A."/>
            <person name="Shapiro H."/>
            <person name="Lindquist E."/>
            <person name="Kapitonov V.V."/>
            <person name="Jurka J."/>
            <person name="Genikhovich G."/>
            <person name="Grigoriev I.V."/>
            <person name="Lucas S.M."/>
            <person name="Steele R.E."/>
            <person name="Finnerty J.R."/>
            <person name="Technau U."/>
            <person name="Martindale M.Q."/>
            <person name="Rokhsar D.S."/>
        </authorList>
    </citation>
    <scope>NUCLEOTIDE SEQUENCE [LARGE SCALE GENOMIC DNA]</scope>
    <source>
        <strain evidence="2">CH2 X CH6</strain>
    </source>
</reference>
<sequence length="271" mass="29914">SLIRPLSLAASHCMGEETLASETRESEHNYKDNAKDEGKVHIQGAASLYVKFDPRCCTEEGCDELVIATSPDFQQNRYVLDGPQGRWFDIELPGDVLHYRFTSDSNTNDWGWKFVVTGGQLGRFKTGFSVLNALLSLDNNIARFLPLQKLWSLLVSVACCQTGQQRLMATGLLLRLLLVVSGPDLSLLKPLWALYTKMLEKESTAPTLVPPVLRGLTELFLVVENLAQDWGMAEDLVVGFTTNESLKRCFAHAVQKVGCIGIAIGLPNKAS</sequence>
<feature type="non-terminal residue" evidence="1">
    <location>
        <position position="1"/>
    </location>
</feature>
<gene>
    <name evidence="1" type="ORF">NEMVEDRAFT_v1g84773</name>
</gene>
<dbReference type="OMA" id="RCCTEEG"/>